<keyword evidence="6" id="KW-1185">Reference proteome</keyword>
<dbReference type="OrthoDB" id="4062651at2759"/>
<feature type="signal peptide" evidence="3">
    <location>
        <begin position="1"/>
        <end position="20"/>
    </location>
</feature>
<dbReference type="EMBL" id="JAGRRH010000022">
    <property type="protein sequence ID" value="KAG7344850.1"/>
    <property type="molecule type" value="Genomic_DNA"/>
</dbReference>
<dbReference type="SMART" id="SM00220">
    <property type="entry name" value="S_TKc"/>
    <property type="match status" value="1"/>
</dbReference>
<feature type="compositionally biased region" description="Low complexity" evidence="2">
    <location>
        <begin position="149"/>
        <end position="160"/>
    </location>
</feature>
<accession>A0A9K3KKL5</accession>
<keyword evidence="5" id="KW-0418">Kinase</keyword>
<dbReference type="AlphaFoldDB" id="A0A9K3KKL5"/>
<name>A0A9K3KKL5_9STRA</name>
<reference evidence="5" key="2">
    <citation type="submission" date="2021-04" db="EMBL/GenBank/DDBJ databases">
        <authorList>
            <person name="Podell S."/>
        </authorList>
    </citation>
    <scope>NUCLEOTIDE SEQUENCE</scope>
    <source>
        <strain evidence="5">Hildebrandi</strain>
    </source>
</reference>
<keyword evidence="5" id="KW-0808">Transferase</keyword>
<proteinExistence type="predicted"/>
<feature type="domain" description="Protein kinase" evidence="4">
    <location>
        <begin position="53"/>
        <end position="412"/>
    </location>
</feature>
<dbReference type="Pfam" id="PF00069">
    <property type="entry name" value="Pkinase"/>
    <property type="match status" value="1"/>
</dbReference>
<dbReference type="PROSITE" id="PS50011">
    <property type="entry name" value="PROTEIN_KINASE_DOM"/>
    <property type="match status" value="1"/>
</dbReference>
<reference evidence="5" key="1">
    <citation type="journal article" date="2021" name="Sci. Rep.">
        <title>Diploid genomic architecture of Nitzschia inconspicua, an elite biomass production diatom.</title>
        <authorList>
            <person name="Oliver A."/>
            <person name="Podell S."/>
            <person name="Pinowska A."/>
            <person name="Traller J.C."/>
            <person name="Smith S.R."/>
            <person name="McClure R."/>
            <person name="Beliaev A."/>
            <person name="Bohutskyi P."/>
            <person name="Hill E.A."/>
            <person name="Rabines A."/>
            <person name="Zheng H."/>
            <person name="Allen L.Z."/>
            <person name="Kuo A."/>
            <person name="Grigoriev I.V."/>
            <person name="Allen A.E."/>
            <person name="Hazlebeck D."/>
            <person name="Allen E.E."/>
        </authorList>
    </citation>
    <scope>NUCLEOTIDE SEQUENCE</scope>
    <source>
        <strain evidence="5">Hildebrandi</strain>
    </source>
</reference>
<evidence type="ECO:0000256" key="2">
    <source>
        <dbReference type="SAM" id="MobiDB-lite"/>
    </source>
</evidence>
<dbReference type="PANTHER" id="PTHR24362:SF309">
    <property type="entry name" value="PROTEIN KINASE DOMAIN-CONTAINING PROTEIN"/>
    <property type="match status" value="1"/>
</dbReference>
<evidence type="ECO:0000256" key="1">
    <source>
        <dbReference type="SAM" id="Coils"/>
    </source>
</evidence>
<evidence type="ECO:0000313" key="6">
    <source>
        <dbReference type="Proteomes" id="UP000693970"/>
    </source>
</evidence>
<keyword evidence="1" id="KW-0175">Coiled coil</keyword>
<feature type="compositionally biased region" description="Polar residues" evidence="2">
    <location>
        <begin position="163"/>
        <end position="174"/>
    </location>
</feature>
<dbReference type="InterPro" id="IPR000719">
    <property type="entry name" value="Prot_kinase_dom"/>
</dbReference>
<dbReference type="PANTHER" id="PTHR24362">
    <property type="entry name" value="SERINE/THREONINE-PROTEIN KINASE NEK"/>
    <property type="match status" value="1"/>
</dbReference>
<organism evidence="5 6">
    <name type="scientific">Nitzschia inconspicua</name>
    <dbReference type="NCBI Taxonomy" id="303405"/>
    <lineage>
        <taxon>Eukaryota</taxon>
        <taxon>Sar</taxon>
        <taxon>Stramenopiles</taxon>
        <taxon>Ochrophyta</taxon>
        <taxon>Bacillariophyta</taxon>
        <taxon>Bacillariophyceae</taxon>
        <taxon>Bacillariophycidae</taxon>
        <taxon>Bacillariales</taxon>
        <taxon>Bacillariaceae</taxon>
        <taxon>Nitzschia</taxon>
    </lineage>
</organism>
<keyword evidence="3" id="KW-0732">Signal</keyword>
<evidence type="ECO:0000313" key="5">
    <source>
        <dbReference type="EMBL" id="KAG7344850.1"/>
    </source>
</evidence>
<evidence type="ECO:0000259" key="4">
    <source>
        <dbReference type="PROSITE" id="PS50011"/>
    </source>
</evidence>
<dbReference type="GO" id="GO:0004672">
    <property type="term" value="F:protein kinase activity"/>
    <property type="evidence" value="ECO:0007669"/>
    <property type="project" value="InterPro"/>
</dbReference>
<dbReference type="GO" id="GO:0005524">
    <property type="term" value="F:ATP binding"/>
    <property type="evidence" value="ECO:0007669"/>
    <property type="project" value="InterPro"/>
</dbReference>
<dbReference type="Proteomes" id="UP000693970">
    <property type="component" value="Unassembled WGS sequence"/>
</dbReference>
<evidence type="ECO:0000256" key="3">
    <source>
        <dbReference type="SAM" id="SignalP"/>
    </source>
</evidence>
<feature type="chain" id="PRO_5039906306" evidence="3">
    <location>
        <begin position="21"/>
        <end position="416"/>
    </location>
</feature>
<gene>
    <name evidence="5" type="ORF">IV203_032381</name>
</gene>
<sequence>MVLRLPLAVILSSLALGAQSFCLSHVIRTEKVQRKGLAAVRKEEDGVVLGDKYLLVSDGNTSTSGKATLVEVASCDPQAAVSAVDSDDNDTERMLVKFSENIKALKREVENYRRIAASNEDAKDLFVEIHDFFNPAEKHDMEELQEIQSSKSSSTTAGKKGSIRSSDFDPTQGGTFFVDNASEGNRDDIVTENPTLQTKQSRDDDESLEFKGQAALVMELGSQDLKSYIEKNGPLTGETLRQAVVQTARTVKAYHAQEMVWTELKSTNFVIQPKGAMNFSLKAIDLESAVRKGENPIDYSVEAIPPEFAEAYMYGREPEMEIHKSFDIFSLGLLWYEMATGKQFWHSKFFEEHEECDNVMRIAVGMEGTDKLCLDDASSMFPQPLRQLVMDCLQVDPGDRPKIDDILAHPYIAELL</sequence>
<comment type="caution">
    <text evidence="5">The sequence shown here is derived from an EMBL/GenBank/DDBJ whole genome shotgun (WGS) entry which is preliminary data.</text>
</comment>
<protein>
    <submittedName>
        <fullName evidence="5">Serine/threonine kinase</fullName>
    </submittedName>
</protein>
<feature type="region of interest" description="Disordered" evidence="2">
    <location>
        <begin position="142"/>
        <end position="189"/>
    </location>
</feature>
<feature type="coiled-coil region" evidence="1">
    <location>
        <begin position="95"/>
        <end position="122"/>
    </location>
</feature>